<evidence type="ECO:0000313" key="3">
    <source>
        <dbReference type="Ensembl" id="ENSORLP00020000795.1"/>
    </source>
</evidence>
<reference evidence="3" key="3">
    <citation type="submission" date="2025-08" db="UniProtKB">
        <authorList>
            <consortium name="Ensembl"/>
        </authorList>
    </citation>
    <scope>IDENTIFICATION</scope>
    <source>
        <strain evidence="3">HNI</strain>
    </source>
</reference>
<evidence type="ECO:0000313" key="4">
    <source>
        <dbReference type="Proteomes" id="UP000265180"/>
    </source>
</evidence>
<feature type="coiled-coil region" evidence="1">
    <location>
        <begin position="88"/>
        <end position="122"/>
    </location>
</feature>
<dbReference type="Ensembl" id="ENSORLT00020014110.1">
    <property type="protein sequence ID" value="ENSORLP00020000795.1"/>
    <property type="gene ID" value="ENSORLG00020001496.1"/>
</dbReference>
<proteinExistence type="predicted"/>
<accession>A0A3P9JXD4</accession>
<feature type="compositionally biased region" description="Basic and acidic residues" evidence="2">
    <location>
        <begin position="52"/>
        <end position="66"/>
    </location>
</feature>
<protein>
    <recommendedName>
        <fullName evidence="5">L1 transposable element RRM domain-containing protein</fullName>
    </recommendedName>
</protein>
<keyword evidence="1" id="KW-0175">Coiled coil</keyword>
<evidence type="ECO:0008006" key="5">
    <source>
        <dbReference type="Google" id="ProtNLM"/>
    </source>
</evidence>
<reference evidence="3 4" key="2">
    <citation type="submission" date="2017-04" db="EMBL/GenBank/DDBJ databases">
        <title>CpG methylation of centromeres and impact of large insertions on vertebrate speciation.</title>
        <authorList>
            <person name="Ichikawa K."/>
            <person name="Yoshimura J."/>
            <person name="Morishita S."/>
        </authorList>
    </citation>
    <scope>NUCLEOTIDE SEQUENCE</scope>
    <source>
        <strain evidence="3 4">HNI</strain>
    </source>
</reference>
<feature type="compositionally biased region" description="Polar residues" evidence="2">
    <location>
        <begin position="31"/>
        <end position="50"/>
    </location>
</feature>
<dbReference type="AlphaFoldDB" id="A0A3P9JXD4"/>
<name>A0A3P9JXD4_ORYLA</name>
<reference key="1">
    <citation type="journal article" date="2007" name="Nature">
        <title>The medaka draft genome and insights into vertebrate genome evolution.</title>
        <authorList>
            <person name="Kasahara M."/>
            <person name="Naruse K."/>
            <person name="Sasaki S."/>
            <person name="Nakatani Y."/>
            <person name="Qu W."/>
            <person name="Ahsan B."/>
            <person name="Yamada T."/>
            <person name="Nagayasu Y."/>
            <person name="Doi K."/>
            <person name="Kasai Y."/>
            <person name="Jindo T."/>
            <person name="Kobayashi D."/>
            <person name="Shimada A."/>
            <person name="Toyoda A."/>
            <person name="Kuroki Y."/>
            <person name="Fujiyama A."/>
            <person name="Sasaki T."/>
            <person name="Shimizu A."/>
            <person name="Asakawa S."/>
            <person name="Shimizu N."/>
            <person name="Hashimoto S."/>
            <person name="Yang J."/>
            <person name="Lee Y."/>
            <person name="Matsushima K."/>
            <person name="Sugano S."/>
            <person name="Sakaizumi M."/>
            <person name="Narita T."/>
            <person name="Ohishi K."/>
            <person name="Haga S."/>
            <person name="Ohta F."/>
            <person name="Nomoto H."/>
            <person name="Nogata K."/>
            <person name="Morishita T."/>
            <person name="Endo T."/>
            <person name="Shin-I T."/>
            <person name="Takeda H."/>
            <person name="Morishita S."/>
            <person name="Kohara Y."/>
        </authorList>
    </citation>
    <scope>NUCLEOTIDE SEQUENCE [LARGE SCALE GENOMIC DNA]</scope>
    <source>
        <strain>Hd-rR</strain>
    </source>
</reference>
<dbReference type="InterPro" id="IPR004244">
    <property type="entry name" value="Transposase_22"/>
</dbReference>
<dbReference type="PANTHER" id="PTHR11505">
    <property type="entry name" value="L1 TRANSPOSABLE ELEMENT-RELATED"/>
    <property type="match status" value="1"/>
</dbReference>
<reference evidence="3" key="4">
    <citation type="submission" date="2025-09" db="UniProtKB">
        <authorList>
            <consortium name="Ensembl"/>
        </authorList>
    </citation>
    <scope>IDENTIFICATION</scope>
    <source>
        <strain evidence="3">HNI</strain>
    </source>
</reference>
<dbReference type="Proteomes" id="UP000265180">
    <property type="component" value="Chromosome 22"/>
</dbReference>
<organism evidence="3 4">
    <name type="scientific">Oryzias latipes</name>
    <name type="common">Japanese rice fish</name>
    <name type="synonym">Japanese killifish</name>
    <dbReference type="NCBI Taxonomy" id="8090"/>
    <lineage>
        <taxon>Eukaryota</taxon>
        <taxon>Metazoa</taxon>
        <taxon>Chordata</taxon>
        <taxon>Craniata</taxon>
        <taxon>Vertebrata</taxon>
        <taxon>Euteleostomi</taxon>
        <taxon>Actinopterygii</taxon>
        <taxon>Neopterygii</taxon>
        <taxon>Teleostei</taxon>
        <taxon>Neoteleostei</taxon>
        <taxon>Acanthomorphata</taxon>
        <taxon>Ovalentaria</taxon>
        <taxon>Atherinomorphae</taxon>
        <taxon>Beloniformes</taxon>
        <taxon>Adrianichthyidae</taxon>
        <taxon>Oryziinae</taxon>
        <taxon>Oryzias</taxon>
    </lineage>
</organism>
<dbReference type="Gene3D" id="3.30.70.1820">
    <property type="entry name" value="L1 transposable element, RRM domain"/>
    <property type="match status" value="1"/>
</dbReference>
<evidence type="ECO:0000256" key="2">
    <source>
        <dbReference type="SAM" id="MobiDB-lite"/>
    </source>
</evidence>
<evidence type="ECO:0000256" key="1">
    <source>
        <dbReference type="SAM" id="Coils"/>
    </source>
</evidence>
<feature type="region of interest" description="Disordered" evidence="2">
    <location>
        <begin position="26"/>
        <end position="84"/>
    </location>
</feature>
<sequence>VQIWRFWKQTNKKKPNRIWKIPEHPPKAQFQFGSKPSRQSYTAGKMSTQRINKKEAKGNRNDDGKVGSKQLTLAEATPGKSMADANAESEMLAELKKLENTMEELKQRTEGLDKRLTEVENRVSAKEDSHIQHEKVLSYLLHREASLASKCDDMENRLRRNNIRLYGIPEGSEKDDMVKFVCHFFKTALEIREEIDINVERAHRALGPKPRSTTAPPRSIIVRFLDFQVKQAVLQQAWKQRQVEFQGHKVYFDQDYSSDLQKKRKKVREVIKKLKEKNIRAQSPYPAQLRIFTQSGARLFPSLLEAKSTLKELGINMEMEHRDVLEMELARDGWKTHYNDRRQNRLQLSTADIRALISGGHKDPESVGHE</sequence>
<dbReference type="FunFam" id="3.30.70.1820:FF:000004">
    <property type="entry name" value="Uncharacterized protein"/>
    <property type="match status" value="1"/>
</dbReference>